<organism evidence="1">
    <name type="scientific">hydrothermal vent metagenome</name>
    <dbReference type="NCBI Taxonomy" id="652676"/>
    <lineage>
        <taxon>unclassified sequences</taxon>
        <taxon>metagenomes</taxon>
        <taxon>ecological metagenomes</taxon>
    </lineage>
</organism>
<evidence type="ECO:0000313" key="1">
    <source>
        <dbReference type="EMBL" id="VAW39446.1"/>
    </source>
</evidence>
<evidence type="ECO:0008006" key="2">
    <source>
        <dbReference type="Google" id="ProtNLM"/>
    </source>
</evidence>
<protein>
    <recommendedName>
        <fullName evidence="2">MtrB/PioB family decaheme-associated outer membrane protein</fullName>
    </recommendedName>
</protein>
<feature type="non-terminal residue" evidence="1">
    <location>
        <position position="439"/>
    </location>
</feature>
<reference evidence="1" key="1">
    <citation type="submission" date="2018-06" db="EMBL/GenBank/DDBJ databases">
        <authorList>
            <person name="Zhirakovskaya E."/>
        </authorList>
    </citation>
    <scope>NUCLEOTIDE SEQUENCE</scope>
</reference>
<accession>A0A3B0W4A2</accession>
<sequence length="439" mass="49414">MNKNSQKTTLLLGLLLTGLSSVIYASDTDFSKWKCKLCPDYTGWSGDLLFGLGFASESDLRFADFRGQDEKGLYLALDGELHYQNTQGYYLNLYSRDLRLDSRQLEVNAGKQGSYDFRFGWSEIPKYRGSDSKTPFLGVGTDSLSLPTGWAAAVATSDMSQLDNMLVDTSLKTLRKTMDAGMTLKIAGNWQYQLDFQKQQKNGTRAFAAGLFYNNASQFPIPVNFTTDQVDMGLSWFGKRSQLRFGLTGSWFNNGYNSVTWQNPFTSPESNQVLRAALEPDNKYYQFSISGAFAFSPKMRVSGQASIGKISQNEAFIPYSSNSTYSDIPLPRSSLTGILDTSSINLAGKFSARLTRKLTFTARVKVNERDNKTPVAIYNPVVTDLVQLGERYNRPYSYEREKYSADLRFRPQRSIRLSTGIKYENMDRTLQAVETTKES</sequence>
<proteinExistence type="predicted"/>
<dbReference type="Pfam" id="PF11854">
    <property type="entry name" value="MtrB_PioB"/>
    <property type="match status" value="1"/>
</dbReference>
<gene>
    <name evidence="1" type="ORF">MNBD_GAMMA01-2305</name>
</gene>
<dbReference type="NCBIfam" id="TIGR03509">
    <property type="entry name" value="OMP_MtrB_PioB"/>
    <property type="match status" value="1"/>
</dbReference>
<dbReference type="SUPFAM" id="SSF56935">
    <property type="entry name" value="Porins"/>
    <property type="match status" value="1"/>
</dbReference>
<dbReference type="InterPro" id="IPR020016">
    <property type="entry name" value="Decahaem-assoc_OM_MtrB/PioB"/>
</dbReference>
<name>A0A3B0W4A2_9ZZZZ</name>
<dbReference type="AlphaFoldDB" id="A0A3B0W4A2"/>
<dbReference type="EMBL" id="UOEW01000231">
    <property type="protein sequence ID" value="VAW39446.1"/>
    <property type="molecule type" value="Genomic_DNA"/>
</dbReference>